<dbReference type="Proteomes" id="UP000316621">
    <property type="component" value="Chromosome 4"/>
</dbReference>
<dbReference type="GO" id="GO:0006269">
    <property type="term" value="P:DNA replication, synthesis of primer"/>
    <property type="evidence" value="ECO:0007669"/>
    <property type="project" value="InterPro"/>
</dbReference>
<evidence type="ECO:0000313" key="3">
    <source>
        <dbReference type="EMBL" id="RZC59053.1"/>
    </source>
</evidence>
<name>A0A4Y7JD71_PAPSO</name>
<evidence type="ECO:0000256" key="1">
    <source>
        <dbReference type="ARBA" id="ARBA00009762"/>
    </source>
</evidence>
<evidence type="ECO:0000256" key="2">
    <source>
        <dbReference type="SAM" id="MobiDB-lite"/>
    </source>
</evidence>
<dbReference type="GO" id="GO:0003899">
    <property type="term" value="F:DNA-directed RNA polymerase activity"/>
    <property type="evidence" value="ECO:0007669"/>
    <property type="project" value="InterPro"/>
</dbReference>
<dbReference type="Gramene" id="RZC59053">
    <property type="protein sequence ID" value="RZC59053"/>
    <property type="gene ID" value="C5167_006357"/>
</dbReference>
<reference evidence="3 4" key="1">
    <citation type="journal article" date="2018" name="Science">
        <title>The opium poppy genome and morphinan production.</title>
        <authorList>
            <person name="Guo L."/>
            <person name="Winzer T."/>
            <person name="Yang X."/>
            <person name="Li Y."/>
            <person name="Ning Z."/>
            <person name="He Z."/>
            <person name="Teodor R."/>
            <person name="Lu Y."/>
            <person name="Bowser T.A."/>
            <person name="Graham I.A."/>
            <person name="Ye K."/>
        </authorList>
    </citation>
    <scope>NUCLEOTIDE SEQUENCE [LARGE SCALE GENOMIC DNA]</scope>
    <source>
        <strain evidence="4">cv. HN1</strain>
        <tissue evidence="3">Leaves</tissue>
    </source>
</reference>
<feature type="region of interest" description="Disordered" evidence="2">
    <location>
        <begin position="1"/>
        <end position="23"/>
    </location>
</feature>
<dbReference type="EMBL" id="CM010718">
    <property type="protein sequence ID" value="RZC59053.1"/>
    <property type="molecule type" value="Genomic_DNA"/>
</dbReference>
<comment type="similarity">
    <text evidence="1">Belongs to the eukaryotic-type primase small subunit family.</text>
</comment>
<accession>A0A4Y7JD71</accession>
<keyword evidence="4" id="KW-1185">Reference proteome</keyword>
<gene>
    <name evidence="3" type="ORF">C5167_006357</name>
</gene>
<dbReference type="PANTHER" id="PTHR10536">
    <property type="entry name" value="DNA PRIMASE SMALL SUBUNIT"/>
    <property type="match status" value="1"/>
</dbReference>
<feature type="compositionally biased region" description="Basic and acidic residues" evidence="2">
    <location>
        <begin position="1"/>
        <end position="11"/>
    </location>
</feature>
<evidence type="ECO:0000313" key="4">
    <source>
        <dbReference type="Proteomes" id="UP000316621"/>
    </source>
</evidence>
<dbReference type="Gene3D" id="3.90.920.10">
    <property type="entry name" value="DNA primase, PRIM domain"/>
    <property type="match status" value="2"/>
</dbReference>
<dbReference type="Pfam" id="PF01896">
    <property type="entry name" value="DNA_primase_S"/>
    <property type="match status" value="1"/>
</dbReference>
<sequence length="270" mass="30573">MVKVDQLENQRRNQKPAKRSAYTGKNAFTPVEEELVFDNGVSDYDDVRYCCSGANIFKKCWPLMAIAVKVIDSALRGGNSPVRYNFGFTHILWICSGGRGAENQPIRRKKGNQKSHKKVFLGGSVLHPSLVRSYQQVLRPFFEEELLYGQNLLETAEQFEKILKMIPDELNYYVEIASLKTGKEVRKLFDAIPCLMEVYTFLRGTTLSDQIVAGLCCWWPSSDKCVVIFLTSCTTMYVLRHKSNVLKVQVSVCFQVPVGEEVCGTAFAEL</sequence>
<dbReference type="AlphaFoldDB" id="A0A4Y7JD71"/>
<dbReference type="InterPro" id="IPR002755">
    <property type="entry name" value="DNA_primase_S"/>
</dbReference>
<protein>
    <submittedName>
        <fullName evidence="3">Uncharacterized protein</fullName>
    </submittedName>
</protein>
<proteinExistence type="inferred from homology"/>
<dbReference type="STRING" id="3469.A0A4Y7JD71"/>
<organism evidence="3 4">
    <name type="scientific">Papaver somniferum</name>
    <name type="common">Opium poppy</name>
    <dbReference type="NCBI Taxonomy" id="3469"/>
    <lineage>
        <taxon>Eukaryota</taxon>
        <taxon>Viridiplantae</taxon>
        <taxon>Streptophyta</taxon>
        <taxon>Embryophyta</taxon>
        <taxon>Tracheophyta</taxon>
        <taxon>Spermatophyta</taxon>
        <taxon>Magnoliopsida</taxon>
        <taxon>Ranunculales</taxon>
        <taxon>Papaveraceae</taxon>
        <taxon>Papaveroideae</taxon>
        <taxon>Papaver</taxon>
    </lineage>
</organism>
<dbReference type="SUPFAM" id="SSF56747">
    <property type="entry name" value="Prim-pol domain"/>
    <property type="match status" value="1"/>
</dbReference>